<dbReference type="EMBL" id="CAJVQC010028750">
    <property type="protein sequence ID" value="CAG8740565.1"/>
    <property type="molecule type" value="Genomic_DNA"/>
</dbReference>
<feature type="non-terminal residue" evidence="1">
    <location>
        <position position="60"/>
    </location>
</feature>
<dbReference type="Proteomes" id="UP000789920">
    <property type="component" value="Unassembled WGS sequence"/>
</dbReference>
<evidence type="ECO:0000313" key="2">
    <source>
        <dbReference type="Proteomes" id="UP000789920"/>
    </source>
</evidence>
<protein>
    <submittedName>
        <fullName evidence="1">11323_t:CDS:1</fullName>
    </submittedName>
</protein>
<evidence type="ECO:0000313" key="1">
    <source>
        <dbReference type="EMBL" id="CAG8740565.1"/>
    </source>
</evidence>
<keyword evidence="2" id="KW-1185">Reference proteome</keyword>
<proteinExistence type="predicted"/>
<accession>A0ACA9QDB5</accession>
<gene>
    <name evidence="1" type="ORF">RPERSI_LOCUS13106</name>
</gene>
<sequence>MEGSTTMNTQIVSWNSLPETLKNVLPQNYTYKIQNFNILPSYKTPENFDVSNFELDAFAN</sequence>
<name>A0ACA9QDB5_9GLOM</name>
<reference evidence="1" key="1">
    <citation type="submission" date="2021-06" db="EMBL/GenBank/DDBJ databases">
        <authorList>
            <person name="Kallberg Y."/>
            <person name="Tangrot J."/>
            <person name="Rosling A."/>
        </authorList>
    </citation>
    <scope>NUCLEOTIDE SEQUENCE</scope>
    <source>
        <strain evidence="1">MA461A</strain>
    </source>
</reference>
<comment type="caution">
    <text evidence="1">The sequence shown here is derived from an EMBL/GenBank/DDBJ whole genome shotgun (WGS) entry which is preliminary data.</text>
</comment>
<organism evidence="1 2">
    <name type="scientific">Racocetra persica</name>
    <dbReference type="NCBI Taxonomy" id="160502"/>
    <lineage>
        <taxon>Eukaryota</taxon>
        <taxon>Fungi</taxon>
        <taxon>Fungi incertae sedis</taxon>
        <taxon>Mucoromycota</taxon>
        <taxon>Glomeromycotina</taxon>
        <taxon>Glomeromycetes</taxon>
        <taxon>Diversisporales</taxon>
        <taxon>Gigasporaceae</taxon>
        <taxon>Racocetra</taxon>
    </lineage>
</organism>